<evidence type="ECO:0000313" key="4">
    <source>
        <dbReference type="RefSeq" id="XP_018330540.1"/>
    </source>
</evidence>
<evidence type="ECO:0000313" key="3">
    <source>
        <dbReference type="RefSeq" id="XP_018330539.1"/>
    </source>
</evidence>
<dbReference type="OrthoDB" id="8195095at2759"/>
<organism evidence="2 4">
    <name type="scientific">Agrilus planipennis</name>
    <name type="common">Emerald ash borer</name>
    <name type="synonym">Agrilus marcopoli</name>
    <dbReference type="NCBI Taxonomy" id="224129"/>
    <lineage>
        <taxon>Eukaryota</taxon>
        <taxon>Metazoa</taxon>
        <taxon>Ecdysozoa</taxon>
        <taxon>Arthropoda</taxon>
        <taxon>Hexapoda</taxon>
        <taxon>Insecta</taxon>
        <taxon>Pterygota</taxon>
        <taxon>Neoptera</taxon>
        <taxon>Endopterygota</taxon>
        <taxon>Coleoptera</taxon>
        <taxon>Polyphaga</taxon>
        <taxon>Elateriformia</taxon>
        <taxon>Buprestoidea</taxon>
        <taxon>Buprestidae</taxon>
        <taxon>Agrilinae</taxon>
        <taxon>Agrilus</taxon>
    </lineage>
</organism>
<sequence length="242" mass="28012">MDTMEREKETKEADDAQIFFDFFVDLLENHRETAVYYFSENALLDWFGQTVRGEKGIRGFFRTTIATVTHEFKDVTPVSKIGYRDSHVVQLPVKKSIRCETLVPGITELLCNSEKTPPNKPLQRINHNIEEKGQGDGFHVEQSHYHHSPPKRLRMEQGQGDAEASVASIKYLSTNGYVEFHKKSSKKLQTETKWKRPCKLEIAYSIDPVEKYIIHLVIYEGNMKCRKNLLKDFEACHSKDVT</sequence>
<evidence type="ECO:0000313" key="2">
    <source>
        <dbReference type="Proteomes" id="UP000192223"/>
    </source>
</evidence>
<dbReference type="Proteomes" id="UP000192223">
    <property type="component" value="Unplaced"/>
</dbReference>
<name>A0A1W4XDW8_AGRPL</name>
<feature type="domain" description="Nuclear transport factor 2" evidence="1">
    <location>
        <begin position="17"/>
        <end position="74"/>
    </location>
</feature>
<dbReference type="KEGG" id="apln:108740648"/>
<evidence type="ECO:0000259" key="1">
    <source>
        <dbReference type="Pfam" id="PF02136"/>
    </source>
</evidence>
<protein>
    <submittedName>
        <fullName evidence="3 4">Uncharacterized protein LOC108740648</fullName>
    </submittedName>
</protein>
<dbReference type="Pfam" id="PF02136">
    <property type="entry name" value="NTF2"/>
    <property type="match status" value="1"/>
</dbReference>
<proteinExistence type="predicted"/>
<gene>
    <name evidence="3 4" type="primary">LOC108740648</name>
</gene>
<accession>A0A1W4XDW8</accession>
<dbReference type="AlphaFoldDB" id="A0A1W4XDW8"/>
<keyword evidence="2" id="KW-1185">Reference proteome</keyword>
<dbReference type="InterPro" id="IPR002075">
    <property type="entry name" value="NTF2_dom"/>
</dbReference>
<dbReference type="GeneID" id="108740648"/>
<dbReference type="RefSeq" id="XP_018330540.1">
    <property type="nucleotide sequence ID" value="XM_018475038.2"/>
</dbReference>
<dbReference type="RefSeq" id="XP_018330539.1">
    <property type="nucleotide sequence ID" value="XM_018475037.2"/>
</dbReference>
<reference evidence="3 4" key="1">
    <citation type="submission" date="2025-04" db="UniProtKB">
        <authorList>
            <consortium name="RefSeq"/>
        </authorList>
    </citation>
    <scope>IDENTIFICATION</scope>
    <source>
        <tissue evidence="3 4">Entire body</tissue>
    </source>
</reference>